<dbReference type="InterPro" id="IPR008145">
    <property type="entry name" value="GK/Ca_channel_bsu"/>
</dbReference>
<evidence type="ECO:0000256" key="1">
    <source>
        <dbReference type="ARBA" id="ARBA00005790"/>
    </source>
</evidence>
<dbReference type="Gene3D" id="3.40.50.300">
    <property type="entry name" value="P-loop containing nucleotide triphosphate hydrolases"/>
    <property type="match status" value="1"/>
</dbReference>
<dbReference type="PANTHER" id="PTHR23117">
    <property type="entry name" value="GUANYLATE KINASE-RELATED"/>
    <property type="match status" value="1"/>
</dbReference>
<reference evidence="5 6" key="1">
    <citation type="submission" date="2022-03" db="EMBL/GenBank/DDBJ databases">
        <title>Genomic signatures underlying metal tolerance in selected Arctic bacterial isolates.</title>
        <authorList>
            <person name="Thomas F.A."/>
            <person name="Venkatachalam S."/>
            <person name="Krishnan K.P."/>
        </authorList>
    </citation>
    <scope>NUCLEOTIDE SEQUENCE [LARGE SCALE GENOMIC DNA]</scope>
    <source>
        <strain evidence="5 6">HM116</strain>
    </source>
</reference>
<evidence type="ECO:0000256" key="2">
    <source>
        <dbReference type="ARBA" id="ARBA00022679"/>
    </source>
</evidence>
<gene>
    <name evidence="5" type="ORF">MLE19_21165</name>
</gene>
<organism evidence="5 6">
    <name type="scientific">Vreelandella neptunia</name>
    <dbReference type="NCBI Taxonomy" id="115551"/>
    <lineage>
        <taxon>Bacteria</taxon>
        <taxon>Pseudomonadati</taxon>
        <taxon>Pseudomonadota</taxon>
        <taxon>Gammaproteobacteria</taxon>
        <taxon>Oceanospirillales</taxon>
        <taxon>Halomonadaceae</taxon>
        <taxon>Vreelandella</taxon>
    </lineage>
</organism>
<protein>
    <recommendedName>
        <fullName evidence="4">Guanylate kinase-like domain-containing protein</fullName>
    </recommendedName>
</protein>
<dbReference type="SMART" id="SM00072">
    <property type="entry name" value="GuKc"/>
    <property type="match status" value="1"/>
</dbReference>
<dbReference type="Gene3D" id="3.30.63.10">
    <property type="entry name" value="Guanylate Kinase phosphate binding domain"/>
    <property type="match status" value="1"/>
</dbReference>
<name>A0ABS9SCM0_9GAMM</name>
<keyword evidence="6" id="KW-1185">Reference proteome</keyword>
<dbReference type="Proteomes" id="UP001320609">
    <property type="component" value="Unassembled WGS sequence"/>
</dbReference>
<evidence type="ECO:0000259" key="4">
    <source>
        <dbReference type="PROSITE" id="PS50052"/>
    </source>
</evidence>
<dbReference type="PROSITE" id="PS50052">
    <property type="entry name" value="GUANYLATE_KINASE_2"/>
    <property type="match status" value="1"/>
</dbReference>
<accession>A0ABS9SCM0</accession>
<evidence type="ECO:0000313" key="6">
    <source>
        <dbReference type="Proteomes" id="UP001320609"/>
    </source>
</evidence>
<keyword evidence="3" id="KW-0418">Kinase</keyword>
<comment type="similarity">
    <text evidence="1">Belongs to the guanylate kinase family.</text>
</comment>
<dbReference type="SUPFAM" id="SSF52540">
    <property type="entry name" value="P-loop containing nucleoside triphosphate hydrolases"/>
    <property type="match status" value="1"/>
</dbReference>
<dbReference type="EMBL" id="JAKVTW010000025">
    <property type="protein sequence ID" value="MCH4813837.1"/>
    <property type="molecule type" value="Genomic_DNA"/>
</dbReference>
<comment type="caution">
    <text evidence="5">The sequence shown here is derived from an EMBL/GenBank/DDBJ whole genome shotgun (WGS) entry which is preliminary data.</text>
</comment>
<dbReference type="RefSeq" id="WP_240720297.1">
    <property type="nucleotide sequence ID" value="NZ_JAKVTW010000025.1"/>
</dbReference>
<dbReference type="InterPro" id="IPR008144">
    <property type="entry name" value="Guanylate_kin-like_dom"/>
</dbReference>
<feature type="domain" description="Guanylate kinase-like" evidence="4">
    <location>
        <begin position="22"/>
        <end position="204"/>
    </location>
</feature>
<proteinExistence type="inferred from homology"/>
<sequence>MMDQLRLNNDMLDTNLRSPKPSLFIALSGPGGTGKTTLIQKWRRQSPEIEYIPNITTRKPRPTAQIDETGLYEFVTFKRFRELVEEGAFAQWVNPSPNKYYGTPIQPLYDAIEKGCDVVLDYTPQLYINFKRKFPDRTIGIFIIPPSLRHLLERLSNRGTERGIDREIKVKMALQDLGYVGDHDYYLINDDIDETLETLKAIRRAESHRLSRHRRILSHYSEMAPHTMLFYYDPLDERLQNTLGANLQGGT</sequence>
<dbReference type="PANTHER" id="PTHR23117:SF13">
    <property type="entry name" value="GUANYLATE KINASE"/>
    <property type="match status" value="1"/>
</dbReference>
<keyword evidence="2" id="KW-0808">Transferase</keyword>
<evidence type="ECO:0000256" key="3">
    <source>
        <dbReference type="ARBA" id="ARBA00022777"/>
    </source>
</evidence>
<evidence type="ECO:0000313" key="5">
    <source>
        <dbReference type="EMBL" id="MCH4813837.1"/>
    </source>
</evidence>
<dbReference type="Pfam" id="PF00625">
    <property type="entry name" value="Guanylate_kin"/>
    <property type="match status" value="1"/>
</dbReference>
<dbReference type="InterPro" id="IPR027417">
    <property type="entry name" value="P-loop_NTPase"/>
</dbReference>